<dbReference type="AlphaFoldDB" id="A0A494Y3M0"/>
<evidence type="ECO:0000259" key="5">
    <source>
        <dbReference type="Pfam" id="PF08125"/>
    </source>
</evidence>
<dbReference type="Pfam" id="PF01232">
    <property type="entry name" value="Mannitol_dh"/>
    <property type="match status" value="1"/>
</dbReference>
<dbReference type="Gene3D" id="1.10.1040.10">
    <property type="entry name" value="N-(1-d-carboxylethyl)-l-norvaline Dehydrogenase, domain 2"/>
    <property type="match status" value="1"/>
</dbReference>
<dbReference type="SUPFAM" id="SSF48179">
    <property type="entry name" value="6-phosphogluconate dehydrogenase C-terminal domain-like"/>
    <property type="match status" value="1"/>
</dbReference>
<dbReference type="SUPFAM" id="SSF51735">
    <property type="entry name" value="NAD(P)-binding Rossmann-fold domains"/>
    <property type="match status" value="1"/>
</dbReference>
<keyword evidence="1 6" id="KW-0560">Oxidoreductase</keyword>
<dbReference type="InterPro" id="IPR013328">
    <property type="entry name" value="6PGD_dom2"/>
</dbReference>
<sequence>MSSLRLGRDALTEERKSKFDRMKNAPVTVLQIGEGNFLRGFTDWMLHVSREQGLFHGSVAVTQPRPSGKPKIEQLNAQDGLYTLVVRGLEGGEEVERSNVISVFSQVFDPYENWNRLIEIAQSEDLRFVISNTTEAGLTYKPEPLTNEPIISFPGKIAYLLYRRYEAFGGAADKGLLFLPCELLERNGDTLLELVLRYSSDWGLPEAYRDWVLASNRFLNTLVDRIVTGYPEEAQADAWFSEWGYSDPMLTTAEPYHLWAIEGEAELDDLLPLKKADLNVQWTDDLSPFQQRKVRILNAAHTWMAPLGLLHGIEQVREFMEHPSLGQSIKSLILHDVVPALPYPQREMTDYANTVFERFANPYIRHRLADIAMNSLSKFKARLLPSLRYYANLGQPIPERLAVGLAGLLRYTRVRRIGDGYGGIDLQGKAYSVRDDEELLGLCSEIWQNAEQTQEKLLETVKRLLSEETVWDMDLSAWDGLAEAIITRRELWEEGDSR</sequence>
<comment type="caution">
    <text evidence="6">The sequence shown here is derived from an EMBL/GenBank/DDBJ whole genome shotgun (WGS) entry which is preliminary data.</text>
</comment>
<protein>
    <submittedName>
        <fullName evidence="6">Tagaturonate reductase</fullName>
        <ecNumber evidence="6">1.1.1.58</ecNumber>
    </submittedName>
</protein>
<dbReference type="PANTHER" id="PTHR30524:SF0">
    <property type="entry name" value="ALTRONATE OXIDOREDUCTASE-RELATED"/>
    <property type="match status" value="1"/>
</dbReference>
<dbReference type="Pfam" id="PF08125">
    <property type="entry name" value="Mannitol_dh_C"/>
    <property type="match status" value="1"/>
</dbReference>
<dbReference type="GO" id="GO:0005829">
    <property type="term" value="C:cytosol"/>
    <property type="evidence" value="ECO:0007669"/>
    <property type="project" value="TreeGrafter"/>
</dbReference>
<reference evidence="6 7" key="1">
    <citation type="submission" date="2018-10" db="EMBL/GenBank/DDBJ databases">
        <title>Cohnella sp. M2MS4P-1, whole genome shotgun sequence.</title>
        <authorList>
            <person name="Tuo L."/>
        </authorList>
    </citation>
    <scope>NUCLEOTIDE SEQUENCE [LARGE SCALE GENOMIC DNA]</scope>
    <source>
        <strain evidence="6 7">M2MS4P-1</strain>
    </source>
</reference>
<keyword evidence="2" id="KW-0520">NAD</keyword>
<accession>A0A494Y3M0</accession>
<evidence type="ECO:0000256" key="1">
    <source>
        <dbReference type="ARBA" id="ARBA00023002"/>
    </source>
</evidence>
<feature type="domain" description="Mannitol dehydrogenase C-terminal" evidence="5">
    <location>
        <begin position="285"/>
        <end position="487"/>
    </location>
</feature>
<evidence type="ECO:0000313" key="7">
    <source>
        <dbReference type="Proteomes" id="UP000282076"/>
    </source>
</evidence>
<organism evidence="6 7">
    <name type="scientific">Cohnella endophytica</name>
    <dbReference type="NCBI Taxonomy" id="2419778"/>
    <lineage>
        <taxon>Bacteria</taxon>
        <taxon>Bacillati</taxon>
        <taxon>Bacillota</taxon>
        <taxon>Bacilli</taxon>
        <taxon>Bacillales</taxon>
        <taxon>Paenibacillaceae</taxon>
        <taxon>Cohnella</taxon>
    </lineage>
</organism>
<dbReference type="Proteomes" id="UP000282076">
    <property type="component" value="Unassembled WGS sequence"/>
</dbReference>
<dbReference type="PANTHER" id="PTHR30524">
    <property type="entry name" value="MANNITOL-1-PHOSPHATE 5-DEHYDROGENASE"/>
    <property type="match status" value="1"/>
</dbReference>
<dbReference type="InterPro" id="IPR008927">
    <property type="entry name" value="6-PGluconate_DH-like_C_sf"/>
</dbReference>
<dbReference type="GO" id="GO:0008926">
    <property type="term" value="F:mannitol-1-phosphate 5-dehydrogenase activity"/>
    <property type="evidence" value="ECO:0007669"/>
    <property type="project" value="UniProtKB-EC"/>
</dbReference>
<dbReference type="NCBIfam" id="NF002969">
    <property type="entry name" value="PRK03643.1"/>
    <property type="match status" value="1"/>
</dbReference>
<evidence type="ECO:0000313" key="6">
    <source>
        <dbReference type="EMBL" id="RKP57346.1"/>
    </source>
</evidence>
<comment type="catalytic activity">
    <reaction evidence="3">
        <text>D-mannitol 1-phosphate + NAD(+) = beta-D-fructose 6-phosphate + NADH + H(+)</text>
        <dbReference type="Rhea" id="RHEA:19661"/>
        <dbReference type="ChEBI" id="CHEBI:15378"/>
        <dbReference type="ChEBI" id="CHEBI:57540"/>
        <dbReference type="ChEBI" id="CHEBI:57634"/>
        <dbReference type="ChEBI" id="CHEBI:57945"/>
        <dbReference type="ChEBI" id="CHEBI:61381"/>
        <dbReference type="EC" id="1.1.1.17"/>
    </reaction>
</comment>
<feature type="domain" description="Mannitol dehydrogenase N-terminal" evidence="4">
    <location>
        <begin position="29"/>
        <end position="268"/>
    </location>
</feature>
<dbReference type="GO" id="GO:0019592">
    <property type="term" value="P:mannitol catabolic process"/>
    <property type="evidence" value="ECO:0007669"/>
    <property type="project" value="TreeGrafter"/>
</dbReference>
<dbReference type="InterPro" id="IPR036291">
    <property type="entry name" value="NAD(P)-bd_dom_sf"/>
</dbReference>
<dbReference type="GO" id="GO:0009026">
    <property type="term" value="F:tagaturonate reductase activity"/>
    <property type="evidence" value="ECO:0007669"/>
    <property type="project" value="UniProtKB-EC"/>
</dbReference>
<dbReference type="InterPro" id="IPR013118">
    <property type="entry name" value="Mannitol_DH_C"/>
</dbReference>
<dbReference type="InterPro" id="IPR013131">
    <property type="entry name" value="Mannitol_DH_N"/>
</dbReference>
<evidence type="ECO:0000259" key="4">
    <source>
        <dbReference type="Pfam" id="PF01232"/>
    </source>
</evidence>
<evidence type="ECO:0000256" key="3">
    <source>
        <dbReference type="ARBA" id="ARBA00048615"/>
    </source>
</evidence>
<evidence type="ECO:0000256" key="2">
    <source>
        <dbReference type="ARBA" id="ARBA00023027"/>
    </source>
</evidence>
<dbReference type="EC" id="1.1.1.58" evidence="6"/>
<keyword evidence="7" id="KW-1185">Reference proteome</keyword>
<gene>
    <name evidence="6" type="ORF">D7Z26_05060</name>
</gene>
<dbReference type="Gene3D" id="3.40.50.720">
    <property type="entry name" value="NAD(P)-binding Rossmann-like Domain"/>
    <property type="match status" value="1"/>
</dbReference>
<dbReference type="RefSeq" id="WP_120974961.1">
    <property type="nucleotide sequence ID" value="NZ_RBZM01000002.1"/>
</dbReference>
<proteinExistence type="predicted"/>
<dbReference type="EMBL" id="RBZM01000002">
    <property type="protein sequence ID" value="RKP57346.1"/>
    <property type="molecule type" value="Genomic_DNA"/>
</dbReference>
<dbReference type="OrthoDB" id="9768714at2"/>
<name>A0A494Y3M0_9BACL</name>